<organism evidence="3 4">
    <name type="scientific">Pedobacter lusitanus</name>
    <dbReference type="NCBI Taxonomy" id="1503925"/>
    <lineage>
        <taxon>Bacteria</taxon>
        <taxon>Pseudomonadati</taxon>
        <taxon>Bacteroidota</taxon>
        <taxon>Sphingobacteriia</taxon>
        <taxon>Sphingobacteriales</taxon>
        <taxon>Sphingobacteriaceae</taxon>
        <taxon>Pedobacter</taxon>
    </lineage>
</organism>
<evidence type="ECO:0000256" key="1">
    <source>
        <dbReference type="SAM" id="MobiDB-lite"/>
    </source>
</evidence>
<evidence type="ECO:0000259" key="2">
    <source>
        <dbReference type="Pfam" id="PF22599"/>
    </source>
</evidence>
<dbReference type="AlphaFoldDB" id="A0A0D0GX10"/>
<feature type="region of interest" description="Disordered" evidence="1">
    <location>
        <begin position="1"/>
        <end position="21"/>
    </location>
</feature>
<dbReference type="EMBL" id="JXRA01000003">
    <property type="protein sequence ID" value="KIO78976.1"/>
    <property type="molecule type" value="Genomic_DNA"/>
</dbReference>
<dbReference type="STRING" id="1503925.TH53_00345"/>
<feature type="domain" description="SecDF P1 head subdomain" evidence="2">
    <location>
        <begin position="61"/>
        <end position="163"/>
    </location>
</feature>
<name>A0A0D0GX10_9SPHI</name>
<sequence>MACVDNKSTGRQTKPEDGLISDAEHHIKDNPEIAQQKGPTLYTGWYYVVDSGKGIKRQLDKSKEIYFIDRHPIVTPSNFINLSIEENYEGGVEYCRLFMELDGPGSKLWAAATKKAIGKQLAFILDNRLLYVAPVFAQILNGMTVINLTNYSKEEFENFKTIIKSER</sequence>
<accession>A0A0D0GX10</accession>
<dbReference type="InterPro" id="IPR054384">
    <property type="entry name" value="SecDF_P1_head"/>
</dbReference>
<evidence type="ECO:0000313" key="3">
    <source>
        <dbReference type="EMBL" id="KIO78976.1"/>
    </source>
</evidence>
<gene>
    <name evidence="3" type="ORF">TH53_00345</name>
</gene>
<evidence type="ECO:0000313" key="4">
    <source>
        <dbReference type="Proteomes" id="UP000032049"/>
    </source>
</evidence>
<reference evidence="3 4" key="1">
    <citation type="submission" date="2015-01" db="EMBL/GenBank/DDBJ databases">
        <title>Draft genome sequence of Pedobacter sp. NL19 isolated from sludge of an effluent treatment pond in an abandoned uranium mine.</title>
        <authorList>
            <person name="Santos T."/>
            <person name="Caetano T."/>
            <person name="Covas C."/>
            <person name="Cruz A."/>
            <person name="Mendo S."/>
        </authorList>
    </citation>
    <scope>NUCLEOTIDE SEQUENCE [LARGE SCALE GENOMIC DNA]</scope>
    <source>
        <strain evidence="3 4">NL19</strain>
    </source>
</reference>
<feature type="compositionally biased region" description="Polar residues" evidence="1">
    <location>
        <begin position="1"/>
        <end position="12"/>
    </location>
</feature>
<dbReference type="Pfam" id="PF22599">
    <property type="entry name" value="SecDF_P1_head"/>
    <property type="match status" value="1"/>
</dbReference>
<comment type="caution">
    <text evidence="3">The sequence shown here is derived from an EMBL/GenBank/DDBJ whole genome shotgun (WGS) entry which is preliminary data.</text>
</comment>
<dbReference type="Proteomes" id="UP000032049">
    <property type="component" value="Unassembled WGS sequence"/>
</dbReference>
<proteinExistence type="predicted"/>
<protein>
    <recommendedName>
        <fullName evidence="2">SecDF P1 head subdomain domain-containing protein</fullName>
    </recommendedName>
</protein>
<keyword evidence="4" id="KW-1185">Reference proteome</keyword>
<dbReference type="Gene3D" id="3.30.1360.200">
    <property type="match status" value="1"/>
</dbReference>